<dbReference type="Pfam" id="PF03647">
    <property type="entry name" value="Tmemb_14"/>
    <property type="match status" value="1"/>
</dbReference>
<keyword evidence="8" id="KW-1185">Reference proteome</keyword>
<evidence type="ECO:0000256" key="5">
    <source>
        <dbReference type="ARBA" id="ARBA00023136"/>
    </source>
</evidence>
<dbReference type="GO" id="GO:0031966">
    <property type="term" value="C:mitochondrial membrane"/>
    <property type="evidence" value="ECO:0007669"/>
    <property type="project" value="TreeGrafter"/>
</dbReference>
<dbReference type="InterPro" id="IPR005349">
    <property type="entry name" value="TMEM14"/>
</dbReference>
<evidence type="ECO:0000256" key="3">
    <source>
        <dbReference type="ARBA" id="ARBA00022692"/>
    </source>
</evidence>
<dbReference type="EMBL" id="PQFF01000140">
    <property type="protein sequence ID" value="RHZ79373.1"/>
    <property type="molecule type" value="Genomic_DNA"/>
</dbReference>
<reference evidence="7 8" key="1">
    <citation type="submission" date="2018-08" db="EMBL/GenBank/DDBJ databases">
        <title>Genome and evolution of the arbuscular mycorrhizal fungus Diversispora epigaea (formerly Glomus versiforme) and its bacterial endosymbionts.</title>
        <authorList>
            <person name="Sun X."/>
            <person name="Fei Z."/>
            <person name="Harrison M."/>
        </authorList>
    </citation>
    <scope>NUCLEOTIDE SEQUENCE [LARGE SCALE GENOMIC DNA]</scope>
    <source>
        <strain evidence="7 8">IT104</strain>
    </source>
</reference>
<keyword evidence="5 6" id="KW-0472">Membrane</keyword>
<name>A0A397J2Q0_9GLOM</name>
<protein>
    <recommendedName>
        <fullName evidence="9">Transmembrane protein 14C</fullName>
    </recommendedName>
</protein>
<organism evidence="7 8">
    <name type="scientific">Diversispora epigaea</name>
    <dbReference type="NCBI Taxonomy" id="1348612"/>
    <lineage>
        <taxon>Eukaryota</taxon>
        <taxon>Fungi</taxon>
        <taxon>Fungi incertae sedis</taxon>
        <taxon>Mucoromycota</taxon>
        <taxon>Glomeromycotina</taxon>
        <taxon>Glomeromycetes</taxon>
        <taxon>Diversisporales</taxon>
        <taxon>Diversisporaceae</taxon>
        <taxon>Diversispora</taxon>
    </lineage>
</organism>
<accession>A0A397J2Q0</accession>
<sequence>MTDYIGYAYSFTVALGGIIGFVKAGSTMSLAAGLTFGCLAAFGANRVSKNSKNVGVALTVSVLLLGLMGFRFYKSGKFMPAGLVTVLSLLSAARYGYICYDNY</sequence>
<feature type="transmembrane region" description="Helical" evidence="6">
    <location>
        <begin position="78"/>
        <end position="97"/>
    </location>
</feature>
<dbReference type="GO" id="GO:0070453">
    <property type="term" value="P:regulation of heme biosynthetic process"/>
    <property type="evidence" value="ECO:0007669"/>
    <property type="project" value="TreeGrafter"/>
</dbReference>
<feature type="transmembrane region" description="Helical" evidence="6">
    <location>
        <begin position="12"/>
        <end position="42"/>
    </location>
</feature>
<evidence type="ECO:0000256" key="4">
    <source>
        <dbReference type="ARBA" id="ARBA00022989"/>
    </source>
</evidence>
<dbReference type="PANTHER" id="PTHR12668:SF43">
    <property type="entry name" value="TRANSMEMBRANE PROTEIN 14 HOMOLOG"/>
    <property type="match status" value="1"/>
</dbReference>
<evidence type="ECO:0000313" key="7">
    <source>
        <dbReference type="EMBL" id="RHZ79373.1"/>
    </source>
</evidence>
<evidence type="ECO:0000256" key="6">
    <source>
        <dbReference type="SAM" id="Phobius"/>
    </source>
</evidence>
<evidence type="ECO:0008006" key="9">
    <source>
        <dbReference type="Google" id="ProtNLM"/>
    </source>
</evidence>
<gene>
    <name evidence="7" type="ORF">Glove_149g36</name>
</gene>
<dbReference type="OrthoDB" id="5620at2759"/>
<comment type="subcellular location">
    <subcellularLocation>
        <location evidence="1">Membrane</location>
    </subcellularLocation>
</comment>
<proteinExistence type="inferred from homology"/>
<comment type="similarity">
    <text evidence="2">Belongs to the TMEM14 family.</text>
</comment>
<keyword evidence="3 6" id="KW-0812">Transmembrane</keyword>
<keyword evidence="4 6" id="KW-1133">Transmembrane helix</keyword>
<dbReference type="STRING" id="1348612.A0A397J2Q0"/>
<dbReference type="AlphaFoldDB" id="A0A397J2Q0"/>
<dbReference type="Proteomes" id="UP000266861">
    <property type="component" value="Unassembled WGS sequence"/>
</dbReference>
<evidence type="ECO:0000256" key="1">
    <source>
        <dbReference type="ARBA" id="ARBA00004370"/>
    </source>
</evidence>
<feature type="transmembrane region" description="Helical" evidence="6">
    <location>
        <begin position="54"/>
        <end position="72"/>
    </location>
</feature>
<comment type="caution">
    <text evidence="7">The sequence shown here is derived from an EMBL/GenBank/DDBJ whole genome shotgun (WGS) entry which is preliminary data.</text>
</comment>
<dbReference type="PANTHER" id="PTHR12668">
    <property type="entry name" value="TRANSMEMBRANE PROTEIN 14, 15"/>
    <property type="match status" value="1"/>
</dbReference>
<dbReference type="InterPro" id="IPR044890">
    <property type="entry name" value="TMEM14_sf"/>
</dbReference>
<dbReference type="Gene3D" id="1.10.10.1740">
    <property type="entry name" value="Transmembrane protein 14-like"/>
    <property type="match status" value="1"/>
</dbReference>
<evidence type="ECO:0000313" key="8">
    <source>
        <dbReference type="Proteomes" id="UP000266861"/>
    </source>
</evidence>
<evidence type="ECO:0000256" key="2">
    <source>
        <dbReference type="ARBA" id="ARBA00007590"/>
    </source>
</evidence>